<evidence type="ECO:0000313" key="13">
    <source>
        <dbReference type="Proteomes" id="UP000233375"/>
    </source>
</evidence>
<feature type="transmembrane region" description="Helical" evidence="9">
    <location>
        <begin position="317"/>
        <end position="335"/>
    </location>
</feature>
<dbReference type="GO" id="GO:0005886">
    <property type="term" value="C:plasma membrane"/>
    <property type="evidence" value="ECO:0007669"/>
    <property type="project" value="UniProtKB-SubCell"/>
</dbReference>
<comment type="subcellular location">
    <subcellularLocation>
        <location evidence="9">Cell membrane</location>
        <topology evidence="9">Multi-pass membrane protein</topology>
    </subcellularLocation>
    <subcellularLocation>
        <location evidence="1">Membrane</location>
        <topology evidence="1">Multi-pass membrane protein</topology>
    </subcellularLocation>
</comment>
<reference evidence="12 13" key="1">
    <citation type="journal article" date="2003" name="Int. J. Syst. Evol. Microbiol.">
        <title>Bacillus nealsonii sp. nov., isolated from a spacecraft-assembly facility, whose spores are gamma-radiation resistant.</title>
        <authorList>
            <person name="Venkateswaran K."/>
            <person name="Kempf M."/>
            <person name="Chen F."/>
            <person name="Satomi M."/>
            <person name="Nicholson W."/>
            <person name="Kern R."/>
        </authorList>
    </citation>
    <scope>NUCLEOTIDE SEQUENCE [LARGE SCALE GENOMIC DNA]</scope>
    <source>
        <strain evidence="12 13">FO-92</strain>
    </source>
</reference>
<feature type="transmembrane region" description="Helical" evidence="9">
    <location>
        <begin position="386"/>
        <end position="408"/>
    </location>
</feature>
<evidence type="ECO:0000256" key="2">
    <source>
        <dbReference type="ARBA" id="ARBA00005887"/>
    </source>
</evidence>
<dbReference type="InterPro" id="IPR024041">
    <property type="entry name" value="NH4_transpt_AmtB-like_dom"/>
</dbReference>
<evidence type="ECO:0000256" key="10">
    <source>
        <dbReference type="SAM" id="SignalP"/>
    </source>
</evidence>
<feature type="transmembrane region" description="Helical" evidence="9">
    <location>
        <begin position="291"/>
        <end position="311"/>
    </location>
</feature>
<dbReference type="OrthoDB" id="9814202at2"/>
<dbReference type="InterPro" id="IPR001905">
    <property type="entry name" value="Ammonium_transpt"/>
</dbReference>
<keyword evidence="3 9" id="KW-0813">Transport</keyword>
<comment type="caution">
    <text evidence="12">The sequence shown here is derived from an EMBL/GenBank/DDBJ whole genome shotgun (WGS) entry which is preliminary data.</text>
</comment>
<keyword evidence="13" id="KW-1185">Reference proteome</keyword>
<evidence type="ECO:0000256" key="9">
    <source>
        <dbReference type="RuleBase" id="RU362002"/>
    </source>
</evidence>
<keyword evidence="4 9" id="KW-0812">Transmembrane</keyword>
<keyword evidence="6 9" id="KW-0472">Membrane</keyword>
<accession>A0A2N0Z5F5</accession>
<feature type="transmembrane region" description="Helical" evidence="9">
    <location>
        <begin position="347"/>
        <end position="366"/>
    </location>
</feature>
<feature type="transmembrane region" description="Helical" evidence="9">
    <location>
        <begin position="194"/>
        <end position="215"/>
    </location>
</feature>
<feature type="domain" description="Ammonium transporter AmtB-like" evidence="11">
    <location>
        <begin position="42"/>
        <end position="438"/>
    </location>
</feature>
<keyword evidence="7 9" id="KW-0924">Ammonia transport</keyword>
<evidence type="ECO:0000256" key="8">
    <source>
        <dbReference type="ARBA" id="ARBA00050025"/>
    </source>
</evidence>
<feature type="transmembrane region" description="Helical" evidence="9">
    <location>
        <begin position="41"/>
        <end position="62"/>
    </location>
</feature>
<dbReference type="PANTHER" id="PTHR43029">
    <property type="entry name" value="AMMONIUM TRANSPORTER MEP2"/>
    <property type="match status" value="1"/>
</dbReference>
<evidence type="ECO:0000256" key="5">
    <source>
        <dbReference type="ARBA" id="ARBA00022989"/>
    </source>
</evidence>
<sequence length="462" mass="49415">MFQSSLKRSYLFILTFIIFTLFPLNAFAAEAASKIDTGDTTWMFVATAIVIFMHMPGLALFYGGLVSDRNVVSTMMHSFVSLLIVTIVWFLWGYTLSFGSDIGGFIGGLDYLGFKDVGSEAAFGTLTIPHSLFAIFQCAFAAITVAIISGGIAGRISFPAWSIFCVLWITFIYAPMAHWVWGGGWLFKLGELDFAGGTVVHILSGVSALTAAVVIGPRFEHLKKDHAPHNIVLFLIGAATLWFGWFGFNAGSALGANGLTSLVFVNTQIAAAAGGLGWLIIEWNIRKRPTLVGAATGAIAGLVGITPAAGFVTYPSALIIGVLSAPVCYFGINFVKARFKYDDTLDAFGVHGIGGIWGAIATGIFATKSVNPAGNNGLLYGNPEQLFHQLIGVITAIVLATLGTYIILKAISLVTPLRVSKEEELMGLDLSFHEEPAYNSEVPSYPVYSEIEAYKEANQGKG</sequence>
<dbReference type="Gene3D" id="1.10.3430.10">
    <property type="entry name" value="Ammonium transporter AmtB like domains"/>
    <property type="match status" value="1"/>
</dbReference>
<feature type="chain" id="PRO_5014690174" description="Ammonium transporter" evidence="10">
    <location>
        <begin position="29"/>
        <end position="462"/>
    </location>
</feature>
<organism evidence="12 13">
    <name type="scientific">Niallia nealsonii</name>
    <dbReference type="NCBI Taxonomy" id="115979"/>
    <lineage>
        <taxon>Bacteria</taxon>
        <taxon>Bacillati</taxon>
        <taxon>Bacillota</taxon>
        <taxon>Bacilli</taxon>
        <taxon>Bacillales</taxon>
        <taxon>Bacillaceae</taxon>
        <taxon>Niallia</taxon>
    </lineage>
</organism>
<dbReference type="InterPro" id="IPR029020">
    <property type="entry name" value="Ammonium/urea_transptr"/>
</dbReference>
<dbReference type="PROSITE" id="PS01219">
    <property type="entry name" value="AMMONIUM_TRANSP"/>
    <property type="match status" value="1"/>
</dbReference>
<feature type="transmembrane region" description="Helical" evidence="9">
    <location>
        <begin position="254"/>
        <end position="279"/>
    </location>
</feature>
<proteinExistence type="inferred from homology"/>
<gene>
    <name evidence="12" type="ORF">CWS01_05630</name>
</gene>
<evidence type="ECO:0000256" key="7">
    <source>
        <dbReference type="ARBA" id="ARBA00023177"/>
    </source>
</evidence>
<evidence type="ECO:0000259" key="11">
    <source>
        <dbReference type="Pfam" id="PF00909"/>
    </source>
</evidence>
<evidence type="ECO:0000256" key="3">
    <source>
        <dbReference type="ARBA" id="ARBA00022448"/>
    </source>
</evidence>
<evidence type="ECO:0000256" key="6">
    <source>
        <dbReference type="ARBA" id="ARBA00023136"/>
    </source>
</evidence>
<evidence type="ECO:0000313" key="12">
    <source>
        <dbReference type="EMBL" id="PKG24729.1"/>
    </source>
</evidence>
<feature type="transmembrane region" description="Helical" evidence="9">
    <location>
        <begin position="160"/>
        <end position="182"/>
    </location>
</feature>
<feature type="signal peptide" evidence="10">
    <location>
        <begin position="1"/>
        <end position="28"/>
    </location>
</feature>
<keyword evidence="5 9" id="KW-1133">Transmembrane helix</keyword>
<evidence type="ECO:0000256" key="4">
    <source>
        <dbReference type="ARBA" id="ARBA00022692"/>
    </source>
</evidence>
<dbReference type="EMBL" id="PISE01000011">
    <property type="protein sequence ID" value="PKG24729.1"/>
    <property type="molecule type" value="Genomic_DNA"/>
</dbReference>
<dbReference type="AlphaFoldDB" id="A0A2N0Z5F5"/>
<dbReference type="Pfam" id="PF00909">
    <property type="entry name" value="Ammonium_transp"/>
    <property type="match status" value="1"/>
</dbReference>
<dbReference type="NCBIfam" id="TIGR00836">
    <property type="entry name" value="amt"/>
    <property type="match status" value="1"/>
</dbReference>
<name>A0A2N0Z5F5_9BACI</name>
<evidence type="ECO:0000256" key="1">
    <source>
        <dbReference type="ARBA" id="ARBA00004141"/>
    </source>
</evidence>
<feature type="transmembrane region" description="Helical" evidence="9">
    <location>
        <begin position="227"/>
        <end position="248"/>
    </location>
</feature>
<dbReference type="InterPro" id="IPR018047">
    <property type="entry name" value="Ammonium_transpt_CS"/>
</dbReference>
<dbReference type="Proteomes" id="UP000233375">
    <property type="component" value="Unassembled WGS sequence"/>
</dbReference>
<dbReference type="SUPFAM" id="SSF111352">
    <property type="entry name" value="Ammonium transporter"/>
    <property type="match status" value="1"/>
</dbReference>
<dbReference type="PANTHER" id="PTHR43029:SF10">
    <property type="entry name" value="AMMONIUM TRANSPORTER MEP2"/>
    <property type="match status" value="1"/>
</dbReference>
<dbReference type="GO" id="GO:0008519">
    <property type="term" value="F:ammonium channel activity"/>
    <property type="evidence" value="ECO:0007669"/>
    <property type="project" value="InterPro"/>
</dbReference>
<feature type="transmembrane region" description="Helical" evidence="9">
    <location>
        <begin position="74"/>
        <end position="92"/>
    </location>
</feature>
<keyword evidence="10" id="KW-0732">Signal</keyword>
<protein>
    <recommendedName>
        <fullName evidence="8 9">Ammonium transporter</fullName>
    </recommendedName>
</protein>
<feature type="transmembrane region" description="Helical" evidence="9">
    <location>
        <begin position="132"/>
        <end position="153"/>
    </location>
</feature>
<comment type="similarity">
    <text evidence="2 9">Belongs to the ammonia transporter channel (TC 1.A.11.2) family.</text>
</comment>